<evidence type="ECO:0000256" key="1">
    <source>
        <dbReference type="SAM" id="MobiDB-lite"/>
    </source>
</evidence>
<dbReference type="RefSeq" id="WP_281005723.1">
    <property type="nucleotide sequence ID" value="NZ_JAYGIE010000078.1"/>
</dbReference>
<accession>A0ABU5TMF1</accession>
<keyword evidence="3" id="KW-1185">Reference proteome</keyword>
<comment type="caution">
    <text evidence="2">The sequence shown here is derived from an EMBL/GenBank/DDBJ whole genome shotgun (WGS) entry which is preliminary data.</text>
</comment>
<feature type="region of interest" description="Disordered" evidence="1">
    <location>
        <begin position="1"/>
        <end position="46"/>
    </location>
</feature>
<feature type="compositionally biased region" description="Polar residues" evidence="1">
    <location>
        <begin position="1"/>
        <end position="12"/>
    </location>
</feature>
<protein>
    <submittedName>
        <fullName evidence="2">Uncharacterized protein</fullName>
    </submittedName>
</protein>
<dbReference type="EMBL" id="JAYGIE010000078">
    <property type="protein sequence ID" value="MEA5478738.1"/>
    <property type="molecule type" value="Genomic_DNA"/>
</dbReference>
<proteinExistence type="predicted"/>
<name>A0ABU5TMF1_9CYAN</name>
<organism evidence="2 3">
    <name type="scientific">Pseudanabaena galeata UHCC 0370</name>
    <dbReference type="NCBI Taxonomy" id="3110310"/>
    <lineage>
        <taxon>Bacteria</taxon>
        <taxon>Bacillati</taxon>
        <taxon>Cyanobacteriota</taxon>
        <taxon>Cyanophyceae</taxon>
        <taxon>Pseudanabaenales</taxon>
        <taxon>Pseudanabaenaceae</taxon>
        <taxon>Pseudanabaena</taxon>
    </lineage>
</organism>
<dbReference type="Proteomes" id="UP001301388">
    <property type="component" value="Unassembled WGS sequence"/>
</dbReference>
<feature type="compositionally biased region" description="Polar residues" evidence="1">
    <location>
        <begin position="36"/>
        <end position="46"/>
    </location>
</feature>
<evidence type="ECO:0000313" key="2">
    <source>
        <dbReference type="EMBL" id="MEA5478738.1"/>
    </source>
</evidence>
<reference evidence="2 3" key="1">
    <citation type="submission" date="2023-12" db="EMBL/GenBank/DDBJ databases">
        <title>Baltic Sea Cyanobacteria.</title>
        <authorList>
            <person name="Delbaje E."/>
            <person name="Fewer D.P."/>
            <person name="Shishido T.K."/>
        </authorList>
    </citation>
    <scope>NUCLEOTIDE SEQUENCE [LARGE SCALE GENOMIC DNA]</scope>
    <source>
        <strain evidence="2 3">UHCC 0370</strain>
    </source>
</reference>
<sequence length="46" mass="5105">MNISININTMSSDRPIPQKTRSPNPPPTKMIAKSPPKSTTRSLQQN</sequence>
<gene>
    <name evidence="2" type="ORF">VB774_14015</name>
</gene>
<evidence type="ECO:0000313" key="3">
    <source>
        <dbReference type="Proteomes" id="UP001301388"/>
    </source>
</evidence>